<keyword evidence="2" id="KW-1185">Reference proteome</keyword>
<reference evidence="1 2" key="1">
    <citation type="submission" date="2024-09" db="EMBL/GenBank/DDBJ databases">
        <authorList>
            <person name="Sun Q."/>
            <person name="Mori K."/>
        </authorList>
    </citation>
    <scope>NUCLEOTIDE SEQUENCE [LARGE SCALE GENOMIC DNA]</scope>
    <source>
        <strain evidence="1 2">CCM 7609</strain>
    </source>
</reference>
<organism evidence="1 2">
    <name type="scientific">Citricoccus parietis</name>
    <dbReference type="NCBI Taxonomy" id="592307"/>
    <lineage>
        <taxon>Bacteria</taxon>
        <taxon>Bacillati</taxon>
        <taxon>Actinomycetota</taxon>
        <taxon>Actinomycetes</taxon>
        <taxon>Micrococcales</taxon>
        <taxon>Micrococcaceae</taxon>
        <taxon>Citricoccus</taxon>
    </lineage>
</organism>
<dbReference type="EMBL" id="JBHMFI010000001">
    <property type="protein sequence ID" value="MFB9071017.1"/>
    <property type="molecule type" value="Genomic_DNA"/>
</dbReference>
<gene>
    <name evidence="1" type="ORF">ACFFX0_07350</name>
</gene>
<evidence type="ECO:0000313" key="2">
    <source>
        <dbReference type="Proteomes" id="UP001589575"/>
    </source>
</evidence>
<accession>A0ABV5FWG3</accession>
<evidence type="ECO:0000313" key="1">
    <source>
        <dbReference type="EMBL" id="MFB9071017.1"/>
    </source>
</evidence>
<dbReference type="Proteomes" id="UP001589575">
    <property type="component" value="Unassembled WGS sequence"/>
</dbReference>
<comment type="caution">
    <text evidence="1">The sequence shown here is derived from an EMBL/GenBank/DDBJ whole genome shotgun (WGS) entry which is preliminary data.</text>
</comment>
<protein>
    <submittedName>
        <fullName evidence="1">Uncharacterized protein</fullName>
    </submittedName>
</protein>
<name>A0ABV5FWG3_9MICC</name>
<sequence length="47" mass="5341">MARPFSMSWLRFRVKLRVVPVRAAISGVTARCSTGSSSLDRPRNFSW</sequence>
<proteinExistence type="predicted"/>